<organism evidence="1 2">
    <name type="scientific">Trichuris muris</name>
    <name type="common">Mouse whipworm</name>
    <dbReference type="NCBI Taxonomy" id="70415"/>
    <lineage>
        <taxon>Eukaryota</taxon>
        <taxon>Metazoa</taxon>
        <taxon>Ecdysozoa</taxon>
        <taxon>Nematoda</taxon>
        <taxon>Enoplea</taxon>
        <taxon>Dorylaimia</taxon>
        <taxon>Trichinellida</taxon>
        <taxon>Trichuridae</taxon>
        <taxon>Trichuris</taxon>
    </lineage>
</organism>
<accession>A0A5S6QN83</accession>
<sequence>MTGRCYIASIKARTSLFPTRLQTLRGRAETGDQRVLCRHCGHVSGSPESLSHISQTCSFTHGLIVRRHGVIAKKLAWLAEEGGFAVTVEPTLRHEDMAYKPDLIAVKDDSLARRYD</sequence>
<dbReference type="Proteomes" id="UP000046395">
    <property type="component" value="Unassembled WGS sequence"/>
</dbReference>
<name>A0A5S6QN83_TRIMR</name>
<protein>
    <submittedName>
        <fullName evidence="2">Reverse transcriptase zinc-binding domain-containing protein</fullName>
    </submittedName>
</protein>
<keyword evidence="1" id="KW-1185">Reference proteome</keyword>
<evidence type="ECO:0000313" key="2">
    <source>
        <dbReference type="WBParaSite" id="TMUE_2000008816.1"/>
    </source>
</evidence>
<reference evidence="2" key="1">
    <citation type="submission" date="2019-12" db="UniProtKB">
        <authorList>
            <consortium name="WormBaseParasite"/>
        </authorList>
    </citation>
    <scope>IDENTIFICATION</scope>
</reference>
<proteinExistence type="predicted"/>
<dbReference type="STRING" id="70415.A0A5S6QN83"/>
<dbReference type="WBParaSite" id="TMUE_2000008816.1">
    <property type="protein sequence ID" value="TMUE_2000008816.1"/>
    <property type="gene ID" value="WBGene00291894"/>
</dbReference>
<evidence type="ECO:0000313" key="1">
    <source>
        <dbReference type="Proteomes" id="UP000046395"/>
    </source>
</evidence>
<dbReference type="AlphaFoldDB" id="A0A5S6QN83"/>